<dbReference type="AlphaFoldDB" id="A0A8H5BLZ8"/>
<dbReference type="EMBL" id="JAACJK010000163">
    <property type="protein sequence ID" value="KAF5325894.1"/>
    <property type="molecule type" value="Genomic_DNA"/>
</dbReference>
<reference evidence="1 2" key="1">
    <citation type="journal article" date="2020" name="ISME J.">
        <title>Uncovering the hidden diversity of litter-decomposition mechanisms in mushroom-forming fungi.</title>
        <authorList>
            <person name="Floudas D."/>
            <person name="Bentzer J."/>
            <person name="Ahren D."/>
            <person name="Johansson T."/>
            <person name="Persson P."/>
            <person name="Tunlid A."/>
        </authorList>
    </citation>
    <scope>NUCLEOTIDE SEQUENCE [LARGE SCALE GENOMIC DNA]</scope>
    <source>
        <strain evidence="1 2">CBS 175.51</strain>
    </source>
</reference>
<accession>A0A8H5BLZ8</accession>
<evidence type="ECO:0000313" key="2">
    <source>
        <dbReference type="Proteomes" id="UP000541558"/>
    </source>
</evidence>
<dbReference type="Proteomes" id="UP000541558">
    <property type="component" value="Unassembled WGS sequence"/>
</dbReference>
<gene>
    <name evidence="1" type="ORF">D9611_001037</name>
</gene>
<name>A0A8H5BLZ8_9AGAR</name>
<protein>
    <submittedName>
        <fullName evidence="1">Uncharacterized protein</fullName>
    </submittedName>
</protein>
<keyword evidence="2" id="KW-1185">Reference proteome</keyword>
<organism evidence="1 2">
    <name type="scientific">Ephemerocybe angulata</name>
    <dbReference type="NCBI Taxonomy" id="980116"/>
    <lineage>
        <taxon>Eukaryota</taxon>
        <taxon>Fungi</taxon>
        <taxon>Dikarya</taxon>
        <taxon>Basidiomycota</taxon>
        <taxon>Agaricomycotina</taxon>
        <taxon>Agaricomycetes</taxon>
        <taxon>Agaricomycetidae</taxon>
        <taxon>Agaricales</taxon>
        <taxon>Agaricineae</taxon>
        <taxon>Psathyrellaceae</taxon>
        <taxon>Ephemerocybe</taxon>
    </lineage>
</organism>
<sequence length="181" mass="20431">MLANDAGQNVFSWQSWLSKLFTEQERLILGFKTRHHTKHSVSLSEYRVNHSLLSLQPEHRSKATAIDRGRSEIPTAVEALESMDMTIRPIPDVKPLYLVMEPPIHGDAEAGEPTEEERKTLGVRLKFPNTLLSFAVATLSMPSLYEMGENSRTRGPEMVGTRSCQNVQSMEMVRTFSQTSL</sequence>
<evidence type="ECO:0000313" key="1">
    <source>
        <dbReference type="EMBL" id="KAF5325894.1"/>
    </source>
</evidence>
<comment type="caution">
    <text evidence="1">The sequence shown here is derived from an EMBL/GenBank/DDBJ whole genome shotgun (WGS) entry which is preliminary data.</text>
</comment>
<proteinExistence type="predicted"/>
<dbReference type="OrthoDB" id="10638338at2759"/>